<dbReference type="Proteomes" id="UP001500665">
    <property type="component" value="Unassembled WGS sequence"/>
</dbReference>
<feature type="domain" description="Transposase Helix-turn-helix" evidence="1">
    <location>
        <begin position="34"/>
        <end position="78"/>
    </location>
</feature>
<dbReference type="EMBL" id="BAAAHH010000041">
    <property type="protein sequence ID" value="GAA0966089.1"/>
    <property type="molecule type" value="Genomic_DNA"/>
</dbReference>
<comment type="caution">
    <text evidence="2">The sequence shown here is derived from an EMBL/GenBank/DDBJ whole genome shotgun (WGS) entry which is preliminary data.</text>
</comment>
<evidence type="ECO:0000313" key="2">
    <source>
        <dbReference type="EMBL" id="GAA0966089.1"/>
    </source>
</evidence>
<evidence type="ECO:0000313" key="3">
    <source>
        <dbReference type="Proteomes" id="UP001500665"/>
    </source>
</evidence>
<name>A0ABP4CDI3_9ACTN</name>
<dbReference type="Pfam" id="PF13613">
    <property type="entry name" value="HTH_Tnp_4"/>
    <property type="match status" value="1"/>
</dbReference>
<protein>
    <recommendedName>
        <fullName evidence="1">Transposase Helix-turn-helix domain-containing protein</fullName>
    </recommendedName>
</protein>
<dbReference type="InterPro" id="IPR027805">
    <property type="entry name" value="Transposase_HTH_dom"/>
</dbReference>
<keyword evidence="3" id="KW-1185">Reference proteome</keyword>
<proteinExistence type="predicted"/>
<gene>
    <name evidence="2" type="ORF">GCM10009550_67690</name>
</gene>
<accession>A0ABP4CDI3</accession>
<reference evidence="3" key="1">
    <citation type="journal article" date="2019" name="Int. J. Syst. Evol. Microbiol.">
        <title>The Global Catalogue of Microorganisms (GCM) 10K type strain sequencing project: providing services to taxonomists for standard genome sequencing and annotation.</title>
        <authorList>
            <consortium name="The Broad Institute Genomics Platform"/>
            <consortium name="The Broad Institute Genome Sequencing Center for Infectious Disease"/>
            <person name="Wu L."/>
            <person name="Ma J."/>
        </authorList>
    </citation>
    <scope>NUCLEOTIDE SEQUENCE [LARGE SCALE GENOMIC DNA]</scope>
    <source>
        <strain evidence="3">JCM 10696</strain>
    </source>
</reference>
<organism evidence="2 3">
    <name type="scientific">Actinocorallia libanotica</name>
    <dbReference type="NCBI Taxonomy" id="46162"/>
    <lineage>
        <taxon>Bacteria</taxon>
        <taxon>Bacillati</taxon>
        <taxon>Actinomycetota</taxon>
        <taxon>Actinomycetes</taxon>
        <taxon>Streptosporangiales</taxon>
        <taxon>Thermomonosporaceae</taxon>
        <taxon>Actinocorallia</taxon>
    </lineage>
</organism>
<sequence>MLFYRAAVDLPRPMLNYVAAIVCRHRRAIRSQWRRLNPAQQALLVLVHLRKGETFAQLAAGFGVSEATAWRYVDEVVALCRPARPNSQQHCARPGRTG</sequence>
<evidence type="ECO:0000259" key="1">
    <source>
        <dbReference type="Pfam" id="PF13613"/>
    </source>
</evidence>